<dbReference type="Proteomes" id="UP000320582">
    <property type="component" value="Unassembled WGS sequence"/>
</dbReference>
<dbReference type="AlphaFoldDB" id="A0A543K970"/>
<evidence type="ECO:0000256" key="3">
    <source>
        <dbReference type="ARBA" id="ARBA00022475"/>
    </source>
</evidence>
<dbReference type="Pfam" id="PF07681">
    <property type="entry name" value="DoxX"/>
    <property type="match status" value="1"/>
</dbReference>
<keyword evidence="9" id="KW-1185">Reference proteome</keyword>
<evidence type="ECO:0000256" key="4">
    <source>
        <dbReference type="ARBA" id="ARBA00022692"/>
    </source>
</evidence>
<evidence type="ECO:0000313" key="9">
    <source>
        <dbReference type="Proteomes" id="UP000320582"/>
    </source>
</evidence>
<proteinExistence type="inferred from homology"/>
<keyword evidence="6 7" id="KW-0472">Membrane</keyword>
<organism evidence="8 9">
    <name type="scientific">Roseinatronobacter monicus</name>
    <dbReference type="NCBI Taxonomy" id="393481"/>
    <lineage>
        <taxon>Bacteria</taxon>
        <taxon>Pseudomonadati</taxon>
        <taxon>Pseudomonadota</taxon>
        <taxon>Alphaproteobacteria</taxon>
        <taxon>Rhodobacterales</taxon>
        <taxon>Paracoccaceae</taxon>
        <taxon>Roseinatronobacter</taxon>
    </lineage>
</organism>
<dbReference type="GO" id="GO:0005886">
    <property type="term" value="C:plasma membrane"/>
    <property type="evidence" value="ECO:0007669"/>
    <property type="project" value="UniProtKB-SubCell"/>
</dbReference>
<feature type="transmembrane region" description="Helical" evidence="7">
    <location>
        <begin position="49"/>
        <end position="66"/>
    </location>
</feature>
<keyword evidence="5 7" id="KW-1133">Transmembrane helix</keyword>
<dbReference type="OrthoDB" id="9810206at2"/>
<comment type="caution">
    <text evidence="8">The sequence shown here is derived from an EMBL/GenBank/DDBJ whole genome shotgun (WGS) entry which is preliminary data.</text>
</comment>
<dbReference type="PANTHER" id="PTHR33452:SF1">
    <property type="entry name" value="INNER MEMBRANE PROTEIN YPHA-RELATED"/>
    <property type="match status" value="1"/>
</dbReference>
<sequence>MRTETWPEMALLAGRLLIAVLFVGGAVQKILSPADAQALLVMQGLPVALIWPALIFNMITGLMLALGLWVRPVALVLAAYCGATSFFHLIPDDPWQMSIFVKNWSIAGGCLALAVAGSGRWALRPDPPIARWGH</sequence>
<evidence type="ECO:0000313" key="8">
    <source>
        <dbReference type="EMBL" id="TQM91639.1"/>
    </source>
</evidence>
<gene>
    <name evidence="8" type="ORF">BD293_0214</name>
</gene>
<keyword evidence="3" id="KW-1003">Cell membrane</keyword>
<protein>
    <submittedName>
        <fullName evidence="8">Putative oxidoreductase</fullName>
    </submittedName>
</protein>
<comment type="similarity">
    <text evidence="2">Belongs to the DoxX family.</text>
</comment>
<comment type="subcellular location">
    <subcellularLocation>
        <location evidence="1">Cell membrane</location>
        <topology evidence="1">Multi-pass membrane protein</topology>
    </subcellularLocation>
</comment>
<name>A0A543K970_9RHOB</name>
<dbReference type="PANTHER" id="PTHR33452">
    <property type="entry name" value="OXIDOREDUCTASE CATD-RELATED"/>
    <property type="match status" value="1"/>
</dbReference>
<keyword evidence="4 7" id="KW-0812">Transmembrane</keyword>
<feature type="transmembrane region" description="Helical" evidence="7">
    <location>
        <begin position="73"/>
        <end position="91"/>
    </location>
</feature>
<dbReference type="InterPro" id="IPR051907">
    <property type="entry name" value="DoxX-like_oxidoreductase"/>
</dbReference>
<reference evidence="8 9" key="1">
    <citation type="submission" date="2019-06" db="EMBL/GenBank/DDBJ databases">
        <title>Genomic Encyclopedia of Archaeal and Bacterial Type Strains, Phase II (KMG-II): from individual species to whole genera.</title>
        <authorList>
            <person name="Goeker M."/>
        </authorList>
    </citation>
    <scope>NUCLEOTIDE SEQUENCE [LARGE SCALE GENOMIC DNA]</scope>
    <source>
        <strain evidence="8 9">DSM 18423</strain>
    </source>
</reference>
<evidence type="ECO:0000256" key="2">
    <source>
        <dbReference type="ARBA" id="ARBA00006679"/>
    </source>
</evidence>
<dbReference type="InterPro" id="IPR032808">
    <property type="entry name" value="DoxX"/>
</dbReference>
<evidence type="ECO:0000256" key="6">
    <source>
        <dbReference type="ARBA" id="ARBA00023136"/>
    </source>
</evidence>
<evidence type="ECO:0000256" key="1">
    <source>
        <dbReference type="ARBA" id="ARBA00004651"/>
    </source>
</evidence>
<feature type="transmembrane region" description="Helical" evidence="7">
    <location>
        <begin position="103"/>
        <end position="123"/>
    </location>
</feature>
<accession>A0A543K970</accession>
<evidence type="ECO:0000256" key="7">
    <source>
        <dbReference type="SAM" id="Phobius"/>
    </source>
</evidence>
<dbReference type="RefSeq" id="WP_142079412.1">
    <property type="nucleotide sequence ID" value="NZ_VFPT01000001.1"/>
</dbReference>
<evidence type="ECO:0000256" key="5">
    <source>
        <dbReference type="ARBA" id="ARBA00022989"/>
    </source>
</evidence>
<dbReference type="EMBL" id="VFPT01000001">
    <property type="protein sequence ID" value="TQM91639.1"/>
    <property type="molecule type" value="Genomic_DNA"/>
</dbReference>